<keyword evidence="1" id="KW-0472">Membrane</keyword>
<evidence type="ECO:0000313" key="3">
    <source>
        <dbReference type="Proteomes" id="UP000178240"/>
    </source>
</evidence>
<organism evidence="2 3">
    <name type="scientific">Candidatus Buchananbacteria bacterium RIFCSPHIGHO2_01_FULL_44_11</name>
    <dbReference type="NCBI Taxonomy" id="1797535"/>
    <lineage>
        <taxon>Bacteria</taxon>
        <taxon>Candidatus Buchananiibacteriota</taxon>
    </lineage>
</organism>
<dbReference type="SMART" id="SM01234">
    <property type="entry name" value="Haemolytic"/>
    <property type="match status" value="1"/>
</dbReference>
<dbReference type="GO" id="GO:0005886">
    <property type="term" value="C:plasma membrane"/>
    <property type="evidence" value="ECO:0007669"/>
    <property type="project" value="UniProtKB-SubCell"/>
</dbReference>
<dbReference type="EMBL" id="MHIE01000010">
    <property type="protein sequence ID" value="OGY45884.1"/>
    <property type="molecule type" value="Genomic_DNA"/>
</dbReference>
<dbReference type="AlphaFoldDB" id="A0A1G1Y114"/>
<gene>
    <name evidence="2" type="ORF">A2744_00855</name>
</gene>
<comment type="caution">
    <text evidence="2">The sequence shown here is derived from an EMBL/GenBank/DDBJ whole genome shotgun (WGS) entry which is preliminary data.</text>
</comment>
<name>A0A1G1Y114_9BACT</name>
<comment type="subcellular location">
    <subcellularLocation>
        <location evidence="1">Cell membrane</location>
        <topology evidence="1">Peripheral membrane protein</topology>
        <orientation evidence="1">Cytoplasmic side</orientation>
    </subcellularLocation>
</comment>
<proteinExistence type="inferred from homology"/>
<dbReference type="Pfam" id="PF01809">
    <property type="entry name" value="YidD"/>
    <property type="match status" value="1"/>
</dbReference>
<reference evidence="2 3" key="1">
    <citation type="journal article" date="2016" name="Nat. Commun.">
        <title>Thousands of microbial genomes shed light on interconnected biogeochemical processes in an aquifer system.</title>
        <authorList>
            <person name="Anantharaman K."/>
            <person name="Brown C.T."/>
            <person name="Hug L.A."/>
            <person name="Sharon I."/>
            <person name="Castelle C.J."/>
            <person name="Probst A.J."/>
            <person name="Thomas B.C."/>
            <person name="Singh A."/>
            <person name="Wilkins M.J."/>
            <person name="Karaoz U."/>
            <person name="Brodie E.L."/>
            <person name="Williams K.H."/>
            <person name="Hubbard S.S."/>
            <person name="Banfield J.F."/>
        </authorList>
    </citation>
    <scope>NUCLEOTIDE SEQUENCE [LARGE SCALE GENOMIC DNA]</scope>
</reference>
<evidence type="ECO:0000313" key="2">
    <source>
        <dbReference type="EMBL" id="OGY45884.1"/>
    </source>
</evidence>
<dbReference type="InterPro" id="IPR002696">
    <property type="entry name" value="Membr_insert_effic_factor_YidD"/>
</dbReference>
<dbReference type="PANTHER" id="PTHR33383:SF1">
    <property type="entry name" value="MEMBRANE PROTEIN INSERTION EFFICIENCY FACTOR-RELATED"/>
    <property type="match status" value="1"/>
</dbReference>
<protein>
    <recommendedName>
        <fullName evidence="1">Putative membrane protein insertion efficiency factor</fullName>
    </recommendedName>
</protein>
<accession>A0A1G1Y114</accession>
<sequence>MAKLFFLPRLLVLRLIRLYQKTLSFDHGFLRRFFPNGYCRFHPTCSEYGYQAVAKYGIWRGGFKALGRVLRCNPFNAGGHDPLV</sequence>
<keyword evidence="1" id="KW-1003">Cell membrane</keyword>
<comment type="similarity">
    <text evidence="1">Belongs to the UPF0161 family.</text>
</comment>
<dbReference type="PANTHER" id="PTHR33383">
    <property type="entry name" value="MEMBRANE PROTEIN INSERTION EFFICIENCY FACTOR-RELATED"/>
    <property type="match status" value="1"/>
</dbReference>
<dbReference type="Proteomes" id="UP000178240">
    <property type="component" value="Unassembled WGS sequence"/>
</dbReference>
<dbReference type="STRING" id="1797535.A2744_00855"/>
<dbReference type="HAMAP" id="MF_00386">
    <property type="entry name" value="UPF0161_YidD"/>
    <property type="match status" value="1"/>
</dbReference>
<comment type="function">
    <text evidence="1">Could be involved in insertion of integral membrane proteins into the membrane.</text>
</comment>
<dbReference type="NCBIfam" id="TIGR00278">
    <property type="entry name" value="membrane protein insertion efficiency factor YidD"/>
    <property type="match status" value="1"/>
</dbReference>
<evidence type="ECO:0000256" key="1">
    <source>
        <dbReference type="HAMAP-Rule" id="MF_00386"/>
    </source>
</evidence>